<dbReference type="EMBL" id="JACHCE010000001">
    <property type="protein sequence ID" value="MBB5634996.1"/>
    <property type="molecule type" value="Genomic_DNA"/>
</dbReference>
<sequence length="44" mass="4970">MPISPGLNVIRLCMLLSKLFIILGGYAQIPAKLYFDEIALYKNK</sequence>
<evidence type="ECO:0000313" key="1">
    <source>
        <dbReference type="EMBL" id="MBB5634996.1"/>
    </source>
</evidence>
<evidence type="ECO:0000313" key="2">
    <source>
        <dbReference type="Proteomes" id="UP000537204"/>
    </source>
</evidence>
<dbReference type="AlphaFoldDB" id="A0A7W8ZJ40"/>
<organism evidence="1 2">
    <name type="scientific">Pedobacter cryoconitis</name>
    <dbReference type="NCBI Taxonomy" id="188932"/>
    <lineage>
        <taxon>Bacteria</taxon>
        <taxon>Pseudomonadati</taxon>
        <taxon>Bacteroidota</taxon>
        <taxon>Sphingobacteriia</taxon>
        <taxon>Sphingobacteriales</taxon>
        <taxon>Sphingobacteriaceae</taxon>
        <taxon>Pedobacter</taxon>
    </lineage>
</organism>
<accession>A0A7W8ZJ40</accession>
<name>A0A7W8ZJ40_9SPHI</name>
<gene>
    <name evidence="1" type="ORF">HDE68_000881</name>
</gene>
<reference evidence="1 2" key="1">
    <citation type="submission" date="2020-08" db="EMBL/GenBank/DDBJ databases">
        <title>Genomic Encyclopedia of Type Strains, Phase IV (KMG-V): Genome sequencing to study the core and pangenomes of soil and plant-associated prokaryotes.</title>
        <authorList>
            <person name="Whitman W."/>
        </authorList>
    </citation>
    <scope>NUCLEOTIDE SEQUENCE [LARGE SCALE GENOMIC DNA]</scope>
    <source>
        <strain evidence="1 2">S3M1</strain>
    </source>
</reference>
<dbReference type="Proteomes" id="UP000537204">
    <property type="component" value="Unassembled WGS sequence"/>
</dbReference>
<protein>
    <submittedName>
        <fullName evidence="1">Uncharacterized protein</fullName>
    </submittedName>
</protein>
<comment type="caution">
    <text evidence="1">The sequence shown here is derived from an EMBL/GenBank/DDBJ whole genome shotgun (WGS) entry which is preliminary data.</text>
</comment>
<proteinExistence type="predicted"/>